<dbReference type="GO" id="GO:0005634">
    <property type="term" value="C:nucleus"/>
    <property type="evidence" value="ECO:0007669"/>
    <property type="project" value="TreeGrafter"/>
</dbReference>
<dbReference type="CDD" id="cd18008">
    <property type="entry name" value="DEXDc_SHPRH-like"/>
    <property type="match status" value="1"/>
</dbReference>
<dbReference type="EMBL" id="JPKY01000152">
    <property type="protein sequence ID" value="KFH41008.1"/>
    <property type="molecule type" value="Genomic_DNA"/>
</dbReference>
<evidence type="ECO:0000256" key="8">
    <source>
        <dbReference type="ARBA" id="ARBA00022840"/>
    </source>
</evidence>
<keyword evidence="8" id="KW-0067">ATP-binding</keyword>
<feature type="compositionally biased region" description="Basic residues" evidence="11">
    <location>
        <begin position="1026"/>
        <end position="1041"/>
    </location>
</feature>
<evidence type="ECO:0000256" key="5">
    <source>
        <dbReference type="ARBA" id="ARBA00022801"/>
    </source>
</evidence>
<dbReference type="GO" id="GO:0005524">
    <property type="term" value="F:ATP binding"/>
    <property type="evidence" value="ECO:0007669"/>
    <property type="project" value="UniProtKB-KW"/>
</dbReference>
<evidence type="ECO:0000256" key="7">
    <source>
        <dbReference type="ARBA" id="ARBA00022833"/>
    </source>
</evidence>
<evidence type="ECO:0000259" key="14">
    <source>
        <dbReference type="PROSITE" id="PS51194"/>
    </source>
</evidence>
<dbReference type="InterPro" id="IPR013083">
    <property type="entry name" value="Znf_RING/FYVE/PHD"/>
</dbReference>
<feature type="domain" description="Helicase ATP-binding" evidence="13">
    <location>
        <begin position="518"/>
        <end position="706"/>
    </location>
</feature>
<feature type="domain" description="RING-type" evidence="12">
    <location>
        <begin position="865"/>
        <end position="920"/>
    </location>
</feature>
<proteinExistence type="inferred from homology"/>
<evidence type="ECO:0000256" key="2">
    <source>
        <dbReference type="ARBA" id="ARBA00022723"/>
    </source>
</evidence>
<dbReference type="GO" id="GO:0005737">
    <property type="term" value="C:cytoplasm"/>
    <property type="evidence" value="ECO:0007669"/>
    <property type="project" value="TreeGrafter"/>
</dbReference>
<comment type="caution">
    <text evidence="15">The sequence shown here is derived from an EMBL/GenBank/DDBJ whole genome shotgun (WGS) entry which is preliminary data.</text>
</comment>
<dbReference type="PANTHER" id="PTHR45626:SF16">
    <property type="entry name" value="ATP-DEPENDENT HELICASE ULS1"/>
    <property type="match status" value="1"/>
</dbReference>
<dbReference type="GO" id="GO:0004386">
    <property type="term" value="F:helicase activity"/>
    <property type="evidence" value="ECO:0007669"/>
    <property type="project" value="UniProtKB-KW"/>
</dbReference>
<evidence type="ECO:0000256" key="1">
    <source>
        <dbReference type="ARBA" id="ARBA00007025"/>
    </source>
</evidence>
<feature type="compositionally biased region" description="Low complexity" evidence="11">
    <location>
        <begin position="960"/>
        <end position="970"/>
    </location>
</feature>
<evidence type="ECO:0000313" key="15">
    <source>
        <dbReference type="EMBL" id="KFH41008.1"/>
    </source>
</evidence>
<dbReference type="InterPro" id="IPR038718">
    <property type="entry name" value="SNF2-like_sf"/>
</dbReference>
<dbReference type="PANTHER" id="PTHR45626">
    <property type="entry name" value="TRANSCRIPTION TERMINATION FACTOR 2-RELATED"/>
    <property type="match status" value="1"/>
</dbReference>
<protein>
    <submittedName>
        <fullName evidence="15">Putative ATP-dependent helicase-like protein</fullName>
    </submittedName>
</protein>
<dbReference type="PROSITE" id="PS51192">
    <property type="entry name" value="HELICASE_ATP_BIND_1"/>
    <property type="match status" value="1"/>
</dbReference>
<feature type="domain" description="Helicase C-terminal" evidence="14">
    <location>
        <begin position="1091"/>
        <end position="1250"/>
    </location>
</feature>
<evidence type="ECO:0000259" key="13">
    <source>
        <dbReference type="PROSITE" id="PS51192"/>
    </source>
</evidence>
<feature type="region of interest" description="Disordered" evidence="11">
    <location>
        <begin position="69"/>
        <end position="212"/>
    </location>
</feature>
<dbReference type="GO" id="GO:0008094">
    <property type="term" value="F:ATP-dependent activity, acting on DNA"/>
    <property type="evidence" value="ECO:0007669"/>
    <property type="project" value="TreeGrafter"/>
</dbReference>
<evidence type="ECO:0000313" key="16">
    <source>
        <dbReference type="Proteomes" id="UP000029964"/>
    </source>
</evidence>
<dbReference type="InterPro" id="IPR018957">
    <property type="entry name" value="Znf_C3HC4_RING-type"/>
</dbReference>
<feature type="compositionally biased region" description="Low complexity" evidence="11">
    <location>
        <begin position="299"/>
        <end position="310"/>
    </location>
</feature>
<evidence type="ECO:0000256" key="3">
    <source>
        <dbReference type="ARBA" id="ARBA00022741"/>
    </source>
</evidence>
<feature type="compositionally biased region" description="Low complexity" evidence="11">
    <location>
        <begin position="366"/>
        <end position="393"/>
    </location>
</feature>
<dbReference type="GO" id="GO:0008270">
    <property type="term" value="F:zinc ion binding"/>
    <property type="evidence" value="ECO:0007669"/>
    <property type="project" value="UniProtKB-KW"/>
</dbReference>
<dbReference type="PROSITE" id="PS50089">
    <property type="entry name" value="ZF_RING_2"/>
    <property type="match status" value="1"/>
</dbReference>
<dbReference type="InterPro" id="IPR027417">
    <property type="entry name" value="P-loop_NTPase"/>
</dbReference>
<dbReference type="SUPFAM" id="SSF52540">
    <property type="entry name" value="P-loop containing nucleoside triphosphate hydrolases"/>
    <property type="match status" value="2"/>
</dbReference>
<keyword evidence="7" id="KW-0862">Zinc</keyword>
<dbReference type="SMART" id="SM00490">
    <property type="entry name" value="HELICc"/>
    <property type="match status" value="1"/>
</dbReference>
<dbReference type="OrthoDB" id="423559at2759"/>
<feature type="compositionally biased region" description="Basic and acidic residues" evidence="11">
    <location>
        <begin position="1042"/>
        <end position="1054"/>
    </location>
</feature>
<feature type="region of interest" description="Disordered" evidence="11">
    <location>
        <begin position="242"/>
        <end position="324"/>
    </location>
</feature>
<evidence type="ECO:0000256" key="9">
    <source>
        <dbReference type="PROSITE-ProRule" id="PRU00175"/>
    </source>
</evidence>
<dbReference type="Proteomes" id="UP000029964">
    <property type="component" value="Unassembled WGS sequence"/>
</dbReference>
<dbReference type="GO" id="GO:0016787">
    <property type="term" value="F:hydrolase activity"/>
    <property type="evidence" value="ECO:0007669"/>
    <property type="project" value="UniProtKB-KW"/>
</dbReference>
<dbReference type="Gene3D" id="3.40.50.300">
    <property type="entry name" value="P-loop containing nucleotide triphosphate hydrolases"/>
    <property type="match status" value="2"/>
</dbReference>
<dbReference type="InterPro" id="IPR001650">
    <property type="entry name" value="Helicase_C-like"/>
</dbReference>
<dbReference type="Pfam" id="PF00271">
    <property type="entry name" value="Helicase_C"/>
    <property type="match status" value="1"/>
</dbReference>
<dbReference type="InterPro" id="IPR000330">
    <property type="entry name" value="SNF2_N"/>
</dbReference>
<sequence length="1262" mass="141230">MDDGHDGSVEHLLEELTCQRVMLTSLEDETHDGVEEERKEIQESIAKLERAVEEARRRASRIEDILRNANGRDAPFPPKRSAGDNVFRFQGTRTDGFSASSPGPSRAAMTTPSKQGVRDDMGTFTLPSRKRERAATSSRRQEEQNKSRRTASVPTSSHPFSSPTGSRNPHVELIDLTGDDEYEPPSPSRPRPGIPAQPTRRTQLNSSTGGSAFDRIMSTQRLNAGPPAPASDENELYPELPIGRYLPTNEGHTTGTYNNEWITPGPSGSGHYLPPGPAQFNDNSVRQPSTQQSLNSGMASARTPSARSSPGLRGSALSSSRISPSMMGPRYPFANFPFGPGENSAFSFGTPGNLPGYTNAFTSDASPWRSTRIPSTSRPSPSRRAGAPRAAGNPPHPNEYASPIGNRSWPSAIGNAPVLPSNGTPTRGGDLSSIIQRTGRFDFVNGTDEFGNPLGERLTNYIHDVMHDSRLSDKELDDLLSNIRPDMDIPQTNRDGTPEGLKGTLYRHQELALSWSKNMEKGPNKGGILADDMGLGKTISMISLMLTRKATERPKTNLIIAPVALLRQWEEEIRTKVKPGHRLSTMIYHQKKATTDELLKYDVVLTTYGTLAAELKKLEELRHEDLQRRVDYNDKAVAIKCPLLHPTKAMFHRIILDEAQCIKNSKTRTAKAACQLRSTYRWCLTGTPMMNSVTELFSLIAFLRIRPYNRWDTFSSAFGPLFNKRGSRSTALSKLRALLKATMLRRKKDSELDGKPIIRLPPKTQKDVHVQLDTDERDYYNQLEHKSQVIFNKYVRDGTVGKNYSNILVLLLKLRQACCHPHLDLDFEEAAAPNDEGDESILALVKGLEPLVVNRIKEMDGAFECPICTDAVPSPAFFIPCGHDSCRECLARLVDHESTSLIQQGNERGLPSNVRCPVCRSNFDPRKCFTFEVFRKIHMPETVEREEAATAVEEDDSDTGSESGSGFDSGSDTDCDEVDHRGNLRDFIVDDDYFTSEAEDERQDSKNGVTRDSSTSVQARKAEKKEKRKPKKKKKKKKRRKDKGENKDKTHDVKPGMLKALRKEARKNRAAHKKYMAYLRKTWLPSTKVTECMKLINRIQETTGEKTIVFSQWTLLLDLLEVAMRNEGLARKHERYDGSMSAVQRNDAASAFRSNPDVKVILVSLRAGNAGLNLTAASHVIIMDPFWNPYVEMQAVDRAYRIGQQREVKIYRILTQETVEDRIIQLQEQKKEIIEAALDESESRKIGRLGIAELKFLFTGRR</sequence>
<keyword evidence="3" id="KW-0547">Nucleotide-binding</keyword>
<evidence type="ECO:0000256" key="10">
    <source>
        <dbReference type="SAM" id="Coils"/>
    </source>
</evidence>
<dbReference type="SMART" id="SM00487">
    <property type="entry name" value="DEXDc"/>
    <property type="match status" value="1"/>
</dbReference>
<dbReference type="Gene3D" id="3.40.50.10810">
    <property type="entry name" value="Tandem AAA-ATPase domain"/>
    <property type="match status" value="1"/>
</dbReference>
<feature type="compositionally biased region" description="Polar residues" evidence="11">
    <location>
        <begin position="91"/>
        <end position="114"/>
    </location>
</feature>
<keyword evidence="4 9" id="KW-0863">Zinc-finger</keyword>
<evidence type="ECO:0000259" key="12">
    <source>
        <dbReference type="PROSITE" id="PS50089"/>
    </source>
</evidence>
<feature type="compositionally biased region" description="Polar residues" evidence="11">
    <location>
        <begin position="280"/>
        <end position="298"/>
    </location>
</feature>
<dbReference type="SMART" id="SM00184">
    <property type="entry name" value="RING"/>
    <property type="match status" value="1"/>
</dbReference>
<reference evidence="16" key="1">
    <citation type="journal article" date="2014" name="Genome Announc.">
        <title>Genome sequence and annotation of Acremonium chrysogenum, producer of the beta-lactam antibiotic cephalosporin C.</title>
        <authorList>
            <person name="Terfehr D."/>
            <person name="Dahlmann T.A."/>
            <person name="Specht T."/>
            <person name="Zadra I."/>
            <person name="Kuernsteiner H."/>
            <person name="Kueck U."/>
        </authorList>
    </citation>
    <scope>NUCLEOTIDE SEQUENCE [LARGE SCALE GENOMIC DNA]</scope>
    <source>
        <strain evidence="16">ATCC 11550 / CBS 779.69 / DSM 880 / IAM 14645 / JCM 23072 / IMI 49137</strain>
    </source>
</reference>
<dbReference type="InterPro" id="IPR050628">
    <property type="entry name" value="SNF2_RAD54_helicase_TF"/>
</dbReference>
<keyword evidence="16" id="KW-1185">Reference proteome</keyword>
<evidence type="ECO:0000256" key="11">
    <source>
        <dbReference type="SAM" id="MobiDB-lite"/>
    </source>
</evidence>
<dbReference type="AlphaFoldDB" id="A0A086SV76"/>
<feature type="compositionally biased region" description="Polar residues" evidence="11">
    <location>
        <begin position="150"/>
        <end position="167"/>
    </location>
</feature>
<organism evidence="15 16">
    <name type="scientific">Hapsidospora chrysogenum (strain ATCC 11550 / CBS 779.69 / DSM 880 / IAM 14645 / JCM 23072 / IMI 49137)</name>
    <name type="common">Acremonium chrysogenum</name>
    <dbReference type="NCBI Taxonomy" id="857340"/>
    <lineage>
        <taxon>Eukaryota</taxon>
        <taxon>Fungi</taxon>
        <taxon>Dikarya</taxon>
        <taxon>Ascomycota</taxon>
        <taxon>Pezizomycotina</taxon>
        <taxon>Sordariomycetes</taxon>
        <taxon>Hypocreomycetidae</taxon>
        <taxon>Hypocreales</taxon>
        <taxon>Bionectriaceae</taxon>
        <taxon>Hapsidospora</taxon>
    </lineage>
</organism>
<comment type="similarity">
    <text evidence="1">Belongs to the SNF2/RAD54 helicase family.</text>
</comment>
<dbReference type="STRING" id="857340.A0A086SV76"/>
<evidence type="ECO:0000256" key="6">
    <source>
        <dbReference type="ARBA" id="ARBA00022806"/>
    </source>
</evidence>
<keyword evidence="6 15" id="KW-0347">Helicase</keyword>
<dbReference type="HOGENOM" id="CLU_000315_2_0_1"/>
<feature type="compositionally biased region" description="Pro residues" evidence="11">
    <location>
        <begin position="184"/>
        <end position="195"/>
    </location>
</feature>
<dbReference type="Pfam" id="PF00097">
    <property type="entry name" value="zf-C3HC4"/>
    <property type="match status" value="1"/>
</dbReference>
<feature type="compositionally biased region" description="Polar residues" evidence="11">
    <location>
        <begin position="1006"/>
        <end position="1018"/>
    </location>
</feature>
<dbReference type="GO" id="GO:0000724">
    <property type="term" value="P:double-strand break repair via homologous recombination"/>
    <property type="evidence" value="ECO:0007669"/>
    <property type="project" value="TreeGrafter"/>
</dbReference>
<dbReference type="Pfam" id="PF00176">
    <property type="entry name" value="SNF2-rel_dom"/>
    <property type="match status" value="1"/>
</dbReference>
<evidence type="ECO:0000256" key="4">
    <source>
        <dbReference type="ARBA" id="ARBA00022771"/>
    </source>
</evidence>
<feature type="coiled-coil region" evidence="10">
    <location>
        <begin position="1216"/>
        <end position="1244"/>
    </location>
</feature>
<dbReference type="InterPro" id="IPR049730">
    <property type="entry name" value="SNF2/RAD54-like_C"/>
</dbReference>
<feature type="region of interest" description="Disordered" evidence="11">
    <location>
        <begin position="996"/>
        <end position="1054"/>
    </location>
</feature>
<dbReference type="SUPFAM" id="SSF57850">
    <property type="entry name" value="RING/U-box"/>
    <property type="match status" value="1"/>
</dbReference>
<dbReference type="InterPro" id="IPR001841">
    <property type="entry name" value="Znf_RING"/>
</dbReference>
<feature type="region of interest" description="Disordered" evidence="11">
    <location>
        <begin position="358"/>
        <end position="432"/>
    </location>
</feature>
<keyword evidence="10" id="KW-0175">Coiled coil</keyword>
<feature type="compositionally biased region" description="Polar residues" evidence="11">
    <location>
        <begin position="250"/>
        <end position="261"/>
    </location>
</feature>
<accession>A0A086SV76</accession>
<gene>
    <name evidence="15" type="ORF">ACRE_082990</name>
</gene>
<name>A0A086SV76_HAPC1</name>
<dbReference type="InterPro" id="IPR014001">
    <property type="entry name" value="Helicase_ATP-bd"/>
</dbReference>
<dbReference type="PROSITE" id="PS51194">
    <property type="entry name" value="HELICASE_CTER"/>
    <property type="match status" value="1"/>
</dbReference>
<dbReference type="CDD" id="cd18793">
    <property type="entry name" value="SF2_C_SNF"/>
    <property type="match status" value="1"/>
</dbReference>
<keyword evidence="5" id="KW-0378">Hydrolase</keyword>
<dbReference type="Gene3D" id="3.30.40.10">
    <property type="entry name" value="Zinc/RING finger domain, C3HC4 (zinc finger)"/>
    <property type="match status" value="1"/>
</dbReference>
<keyword evidence="2" id="KW-0479">Metal-binding</keyword>
<feature type="region of interest" description="Disordered" evidence="11">
    <location>
        <begin position="944"/>
        <end position="976"/>
    </location>
</feature>
<feature type="compositionally biased region" description="Polar residues" evidence="11">
    <location>
        <begin position="199"/>
        <end position="210"/>
    </location>
</feature>